<organism evidence="1 2">
    <name type="scientific">Saponaria officinalis</name>
    <name type="common">Common soapwort</name>
    <name type="synonym">Lychnis saponaria</name>
    <dbReference type="NCBI Taxonomy" id="3572"/>
    <lineage>
        <taxon>Eukaryota</taxon>
        <taxon>Viridiplantae</taxon>
        <taxon>Streptophyta</taxon>
        <taxon>Embryophyta</taxon>
        <taxon>Tracheophyta</taxon>
        <taxon>Spermatophyta</taxon>
        <taxon>Magnoliopsida</taxon>
        <taxon>eudicotyledons</taxon>
        <taxon>Gunneridae</taxon>
        <taxon>Pentapetalae</taxon>
        <taxon>Caryophyllales</taxon>
        <taxon>Caryophyllaceae</taxon>
        <taxon>Caryophylleae</taxon>
        <taxon>Saponaria</taxon>
    </lineage>
</organism>
<name>A0AAW1M2X7_SAPOF</name>
<gene>
    <name evidence="1" type="ORF">RND81_03G030900</name>
</gene>
<reference evidence="1" key="1">
    <citation type="submission" date="2024-03" db="EMBL/GenBank/DDBJ databases">
        <title>WGS assembly of Saponaria officinalis var. Norfolk2.</title>
        <authorList>
            <person name="Jenkins J."/>
            <person name="Shu S."/>
            <person name="Grimwood J."/>
            <person name="Barry K."/>
            <person name="Goodstein D."/>
            <person name="Schmutz J."/>
            <person name="Leebens-Mack J."/>
            <person name="Osbourn A."/>
        </authorList>
    </citation>
    <scope>NUCLEOTIDE SEQUENCE [LARGE SCALE GENOMIC DNA]</scope>
    <source>
        <strain evidence="1">JIC</strain>
    </source>
</reference>
<protein>
    <submittedName>
        <fullName evidence="1">Uncharacterized protein</fullName>
    </submittedName>
</protein>
<accession>A0AAW1M2X7</accession>
<comment type="caution">
    <text evidence="1">The sequence shown here is derived from an EMBL/GenBank/DDBJ whole genome shotgun (WGS) entry which is preliminary data.</text>
</comment>
<evidence type="ECO:0000313" key="2">
    <source>
        <dbReference type="Proteomes" id="UP001443914"/>
    </source>
</evidence>
<keyword evidence="2" id="KW-1185">Reference proteome</keyword>
<evidence type="ECO:0000313" key="1">
    <source>
        <dbReference type="EMBL" id="KAK9740378.1"/>
    </source>
</evidence>
<dbReference type="Proteomes" id="UP001443914">
    <property type="component" value="Unassembled WGS sequence"/>
</dbReference>
<sequence length="128" mass="14826">MDRYNPSPRTFSNSSWGWRGIVWGFRLIETKIAWKVGNPTQIDTWNVRWVNGERPQRKPINASQETQPCNLTMTRGDMVQDFINDQGEWDYMLLYERMNQESIAKVGAIPLPSRRCVGVSVLDNSAFT</sequence>
<dbReference type="EMBL" id="JBDFQZ010000003">
    <property type="protein sequence ID" value="KAK9740378.1"/>
    <property type="molecule type" value="Genomic_DNA"/>
</dbReference>
<proteinExistence type="predicted"/>
<dbReference type="AlphaFoldDB" id="A0AAW1M2X7"/>